<dbReference type="EMBL" id="JAACJO010000016">
    <property type="protein sequence ID" value="KAF5349616.1"/>
    <property type="molecule type" value="Genomic_DNA"/>
</dbReference>
<evidence type="ECO:0000256" key="5">
    <source>
        <dbReference type="ARBA" id="ARBA00023242"/>
    </source>
</evidence>
<keyword evidence="4" id="KW-0804">Transcription</keyword>
<dbReference type="CDD" id="cd12148">
    <property type="entry name" value="fungal_TF_MHR"/>
    <property type="match status" value="1"/>
</dbReference>
<dbReference type="GO" id="GO:0006351">
    <property type="term" value="P:DNA-templated transcription"/>
    <property type="evidence" value="ECO:0007669"/>
    <property type="project" value="InterPro"/>
</dbReference>
<dbReference type="InterPro" id="IPR001138">
    <property type="entry name" value="Zn2Cys6_DnaBD"/>
</dbReference>
<evidence type="ECO:0000313" key="9">
    <source>
        <dbReference type="Proteomes" id="UP000559027"/>
    </source>
</evidence>
<feature type="compositionally biased region" description="Low complexity" evidence="6">
    <location>
        <begin position="105"/>
        <end position="122"/>
    </location>
</feature>
<evidence type="ECO:0000256" key="2">
    <source>
        <dbReference type="ARBA" id="ARBA00022723"/>
    </source>
</evidence>
<evidence type="ECO:0000256" key="4">
    <source>
        <dbReference type="ARBA" id="ARBA00023163"/>
    </source>
</evidence>
<keyword evidence="5" id="KW-0539">Nucleus</keyword>
<accession>A0A8H5FUH5</accession>
<dbReference type="PANTHER" id="PTHR47338">
    <property type="entry name" value="ZN(II)2CYS6 TRANSCRIPTION FACTOR (EUROFUNG)-RELATED"/>
    <property type="match status" value="1"/>
</dbReference>
<dbReference type="InterPro" id="IPR050815">
    <property type="entry name" value="TF_fung"/>
</dbReference>
<dbReference type="GO" id="GO:0003677">
    <property type="term" value="F:DNA binding"/>
    <property type="evidence" value="ECO:0007669"/>
    <property type="project" value="InterPro"/>
</dbReference>
<reference evidence="8 9" key="1">
    <citation type="journal article" date="2020" name="ISME J.">
        <title>Uncovering the hidden diversity of litter-decomposition mechanisms in mushroom-forming fungi.</title>
        <authorList>
            <person name="Floudas D."/>
            <person name="Bentzer J."/>
            <person name="Ahren D."/>
            <person name="Johansson T."/>
            <person name="Persson P."/>
            <person name="Tunlid A."/>
        </authorList>
    </citation>
    <scope>NUCLEOTIDE SEQUENCE [LARGE SCALE GENOMIC DNA]</scope>
    <source>
        <strain evidence="8 9">CBS 146.42</strain>
    </source>
</reference>
<dbReference type="Gene3D" id="4.10.240.10">
    <property type="entry name" value="Zn(2)-C6 fungal-type DNA-binding domain"/>
    <property type="match status" value="1"/>
</dbReference>
<dbReference type="CDD" id="cd00067">
    <property type="entry name" value="GAL4"/>
    <property type="match status" value="1"/>
</dbReference>
<dbReference type="InterPro" id="IPR007219">
    <property type="entry name" value="XnlR_reg_dom"/>
</dbReference>
<comment type="subcellular location">
    <subcellularLocation>
        <location evidence="1">Nucleus</location>
    </subcellularLocation>
</comment>
<proteinExistence type="predicted"/>
<dbReference type="AlphaFoldDB" id="A0A8H5FUH5"/>
<organism evidence="8 9">
    <name type="scientific">Leucocoprinus leucothites</name>
    <dbReference type="NCBI Taxonomy" id="201217"/>
    <lineage>
        <taxon>Eukaryota</taxon>
        <taxon>Fungi</taxon>
        <taxon>Dikarya</taxon>
        <taxon>Basidiomycota</taxon>
        <taxon>Agaricomycotina</taxon>
        <taxon>Agaricomycetes</taxon>
        <taxon>Agaricomycetidae</taxon>
        <taxon>Agaricales</taxon>
        <taxon>Agaricineae</taxon>
        <taxon>Agaricaceae</taxon>
        <taxon>Leucocoprinus</taxon>
    </lineage>
</organism>
<dbReference type="GO" id="GO:0008270">
    <property type="term" value="F:zinc ion binding"/>
    <property type="evidence" value="ECO:0007669"/>
    <property type="project" value="InterPro"/>
</dbReference>
<dbReference type="InterPro" id="IPR036864">
    <property type="entry name" value="Zn2-C6_fun-type_DNA-bd_sf"/>
</dbReference>
<feature type="compositionally biased region" description="Low complexity" evidence="6">
    <location>
        <begin position="134"/>
        <end position="152"/>
    </location>
</feature>
<keyword evidence="3" id="KW-0805">Transcription regulation</keyword>
<dbReference type="Proteomes" id="UP000559027">
    <property type="component" value="Unassembled WGS sequence"/>
</dbReference>
<evidence type="ECO:0000256" key="6">
    <source>
        <dbReference type="SAM" id="MobiDB-lite"/>
    </source>
</evidence>
<dbReference type="PANTHER" id="PTHR47338:SF29">
    <property type="entry name" value="ZN(2)-C6 FUNGAL-TYPE DOMAIN-CONTAINING PROTEIN"/>
    <property type="match status" value="1"/>
</dbReference>
<evidence type="ECO:0000259" key="7">
    <source>
        <dbReference type="PROSITE" id="PS50048"/>
    </source>
</evidence>
<dbReference type="GO" id="GO:0000981">
    <property type="term" value="F:DNA-binding transcription factor activity, RNA polymerase II-specific"/>
    <property type="evidence" value="ECO:0007669"/>
    <property type="project" value="InterPro"/>
</dbReference>
<evidence type="ECO:0000313" key="8">
    <source>
        <dbReference type="EMBL" id="KAF5349616.1"/>
    </source>
</evidence>
<dbReference type="GO" id="GO:0005634">
    <property type="term" value="C:nucleus"/>
    <property type="evidence" value="ECO:0007669"/>
    <property type="project" value="UniProtKB-SubCell"/>
</dbReference>
<gene>
    <name evidence="8" type="ORF">D9756_009015</name>
</gene>
<dbReference type="PROSITE" id="PS50048">
    <property type="entry name" value="ZN2_CY6_FUNGAL_2"/>
    <property type="match status" value="1"/>
</dbReference>
<dbReference type="Pfam" id="PF00172">
    <property type="entry name" value="Zn_clus"/>
    <property type="match status" value="1"/>
</dbReference>
<feature type="domain" description="Zn(2)-C6 fungal-type" evidence="7">
    <location>
        <begin position="31"/>
        <end position="59"/>
    </location>
</feature>
<dbReference type="OrthoDB" id="2123952at2759"/>
<keyword evidence="9" id="KW-1185">Reference proteome</keyword>
<keyword evidence="2" id="KW-0479">Metal-binding</keyword>
<protein>
    <recommendedName>
        <fullName evidence="7">Zn(2)-C6 fungal-type domain-containing protein</fullName>
    </recommendedName>
</protein>
<evidence type="ECO:0000256" key="3">
    <source>
        <dbReference type="ARBA" id="ARBA00023015"/>
    </source>
</evidence>
<dbReference type="Pfam" id="PF04082">
    <property type="entry name" value="Fungal_trans"/>
    <property type="match status" value="1"/>
</dbReference>
<name>A0A8H5FUH5_9AGAR</name>
<comment type="caution">
    <text evidence="8">The sequence shown here is derived from an EMBL/GenBank/DDBJ whole genome shotgun (WGS) entry which is preliminary data.</text>
</comment>
<evidence type="ECO:0000256" key="1">
    <source>
        <dbReference type="ARBA" id="ARBA00004123"/>
    </source>
</evidence>
<sequence>MPAQREDKKGSQLQRGSACVSCRADEQSMCCRRRKIRCNGDRPYCGQCTEHQRLQECVYDDYRKKSRTQILRERVADLERKVAELEANPQVHRPPTFVDDCPLAESSTTFSPSPPFSEQSPEAFDWQIPEVQGSDTPSSSSNWPDSNASNSWVTDSAFQNHDSDILHLRQTTPVSTVNISPETQQYLLDVFIAHRAQCHFYSNMTRFQLPLLQRLGEQPHPALLQAINLLGCFFSRDPQFRGLEADLLKQSLHEISVSLRHCEDLCDVVQASSLLALYCYFNGRFVEGYRHAFVAARLAVALNLHQIEYPCPEYFQNYEAYYDRIAAFWQVYMVDRAWSGIHGILAALSEDERRGHITTPMMWTSDPMQVMDPFLMPSYLYQLLDSDDIIPPCVAAMSLPAMKALASAIFDRTFHPMTDCENEKNPMSHPSVIIAMQRTQTILPPFAGREIWSPQAPHVDVELLVVHTMLKVVELRVSDDEANRIDGDAKMLWVVDWLTRSIDQLAEDDYAFLDPLIAGVWNEGAKFLIRKARHMKGLVACTSTLSLSPGMRGMPSAVAFVDHCVDVLFRGLRSLSTYTRVAGDYIESLEQEYLPHGRTITLDPATTVFPQ</sequence>
<feature type="region of interest" description="Disordered" evidence="6">
    <location>
        <begin position="93"/>
        <end position="153"/>
    </location>
</feature>